<evidence type="ECO:0000256" key="2">
    <source>
        <dbReference type="SAM" id="MobiDB-lite"/>
    </source>
</evidence>
<feature type="compositionally biased region" description="Low complexity" evidence="2">
    <location>
        <begin position="237"/>
        <end position="269"/>
    </location>
</feature>
<feature type="region of interest" description="Disordered" evidence="2">
    <location>
        <begin position="1"/>
        <end position="22"/>
    </location>
</feature>
<evidence type="ECO:0000256" key="1">
    <source>
        <dbReference type="PROSITE-ProRule" id="PRU00047"/>
    </source>
</evidence>
<name>A0A6A4VJS4_AMPAM</name>
<dbReference type="SUPFAM" id="SSF64268">
    <property type="entry name" value="PX domain"/>
    <property type="match status" value="1"/>
</dbReference>
<comment type="caution">
    <text evidence="4">The sequence shown here is derived from an EMBL/GenBank/DDBJ whole genome shotgun (WGS) entry which is preliminary data.</text>
</comment>
<keyword evidence="1" id="KW-0479">Metal-binding</keyword>
<feature type="compositionally biased region" description="Pro residues" evidence="2">
    <location>
        <begin position="601"/>
        <end position="622"/>
    </location>
</feature>
<feature type="compositionally biased region" description="Polar residues" evidence="2">
    <location>
        <begin position="222"/>
        <end position="232"/>
    </location>
</feature>
<dbReference type="EMBL" id="VIIS01001546">
    <property type="protein sequence ID" value="KAF0296637.1"/>
    <property type="molecule type" value="Genomic_DNA"/>
</dbReference>
<gene>
    <name evidence="4" type="ORF">FJT64_005939</name>
</gene>
<feature type="compositionally biased region" description="Low complexity" evidence="2">
    <location>
        <begin position="305"/>
        <end position="330"/>
    </location>
</feature>
<dbReference type="AlphaFoldDB" id="A0A6A4VJS4"/>
<protein>
    <recommendedName>
        <fullName evidence="3">CCHC-type domain-containing protein</fullName>
    </recommendedName>
</protein>
<organism evidence="4 5">
    <name type="scientific">Amphibalanus amphitrite</name>
    <name type="common">Striped barnacle</name>
    <name type="synonym">Balanus amphitrite</name>
    <dbReference type="NCBI Taxonomy" id="1232801"/>
    <lineage>
        <taxon>Eukaryota</taxon>
        <taxon>Metazoa</taxon>
        <taxon>Ecdysozoa</taxon>
        <taxon>Arthropoda</taxon>
        <taxon>Crustacea</taxon>
        <taxon>Multicrustacea</taxon>
        <taxon>Cirripedia</taxon>
        <taxon>Thoracica</taxon>
        <taxon>Thoracicalcarea</taxon>
        <taxon>Balanomorpha</taxon>
        <taxon>Balanoidea</taxon>
        <taxon>Balanidae</taxon>
        <taxon>Amphibalaninae</taxon>
        <taxon>Amphibalanus</taxon>
    </lineage>
</organism>
<dbReference type="InterPro" id="IPR036871">
    <property type="entry name" value="PX_dom_sf"/>
</dbReference>
<dbReference type="InterPro" id="IPR001878">
    <property type="entry name" value="Znf_CCHC"/>
</dbReference>
<keyword evidence="1" id="KW-0862">Zinc</keyword>
<keyword evidence="1" id="KW-0863">Zinc-finger</keyword>
<dbReference type="CDD" id="cd06093">
    <property type="entry name" value="PX_domain"/>
    <property type="match status" value="1"/>
</dbReference>
<feature type="region of interest" description="Disordered" evidence="2">
    <location>
        <begin position="194"/>
        <end position="346"/>
    </location>
</feature>
<feature type="domain" description="CCHC-type" evidence="3">
    <location>
        <begin position="624"/>
        <end position="638"/>
    </location>
</feature>
<accession>A0A6A4VJS4</accession>
<reference evidence="4 5" key="1">
    <citation type="submission" date="2019-07" db="EMBL/GenBank/DDBJ databases">
        <title>Draft genome assembly of a fouling barnacle, Amphibalanus amphitrite (Darwin, 1854): The first reference genome for Thecostraca.</title>
        <authorList>
            <person name="Kim W."/>
        </authorList>
    </citation>
    <scope>NUCLEOTIDE SEQUENCE [LARGE SCALE GENOMIC DNA]</scope>
    <source>
        <strain evidence="4">SNU_AA5</strain>
        <tissue evidence="4">Soma without cirri and trophi</tissue>
    </source>
</reference>
<dbReference type="OrthoDB" id="6361509at2759"/>
<evidence type="ECO:0000313" key="4">
    <source>
        <dbReference type="EMBL" id="KAF0296637.1"/>
    </source>
</evidence>
<feature type="region of interest" description="Disordered" evidence="2">
    <location>
        <begin position="140"/>
        <end position="168"/>
    </location>
</feature>
<sequence>MTSQSFPRELPCCDGGSQSDNTSKSCSLCFSTSAYEHICKLRLLPRSGRHQDGVGSAEYQVNVQWSTGKYSNLVVRDSQLKELHDRLENLKQPRLPAFPQDRSETGQLNSYLQHLQGLSAVPWPRSEAVYRFFRHLADEQEQRGRGVSRPHSVYTPRPADVPGPPGRHPMTNGLSPAAGTAEIAHKLTMPLQNGTAAAPETDESSETSPAVLDEDAEVRSCTIYNSNITNGRAGSRSPSGWSPHAAAHSSGPASLTNGLARPRPAPDSGRGSGRRRPQQADSRAGSVEKEEATRTPAPPGPAPAAVPASSAGGGVPPSALPATASPAVTTGTLSHSRPVTKSVPPPRAIVTSAASLPPYSTAGGVPAPLPPFSAAGGVPAPLPPYSTAGGVPVSLPPPVAVPGVVSCAVPGAPTIQNRIISSQVGDGVKGGLMPLPTAVAVAAAGGHAHTLPTFSAVTAQNATVGTPPALVDGLRCGPGPASDGQLVYPALSTSSPPPAGPVPGFRPPPARPVELLSAASSPSPPAPAGSPAAPLPPPPPPPPPPPTLPHTLASFQQLPTYSARPPPALSLVYPGFIPSGFHPGAADMTFYTSPYPPHPVQYATVPPPRAAPQPPPPPPRPPSCYNCGAQGHPGRLCPLENAINDASQQSKCMAS</sequence>
<keyword evidence="5" id="KW-1185">Reference proteome</keyword>
<dbReference type="GO" id="GO:0035091">
    <property type="term" value="F:phosphatidylinositol binding"/>
    <property type="evidence" value="ECO:0007669"/>
    <property type="project" value="InterPro"/>
</dbReference>
<evidence type="ECO:0000313" key="5">
    <source>
        <dbReference type="Proteomes" id="UP000440578"/>
    </source>
</evidence>
<feature type="compositionally biased region" description="Pro residues" evidence="2">
    <location>
        <begin position="522"/>
        <end position="548"/>
    </location>
</feature>
<feature type="region of interest" description="Disordered" evidence="2">
    <location>
        <begin position="601"/>
        <end position="627"/>
    </location>
</feature>
<feature type="compositionally biased region" description="Low complexity" evidence="2">
    <location>
        <begin position="512"/>
        <end position="521"/>
    </location>
</feature>
<dbReference type="GO" id="GO:0008270">
    <property type="term" value="F:zinc ion binding"/>
    <property type="evidence" value="ECO:0007669"/>
    <property type="project" value="UniProtKB-KW"/>
</dbReference>
<feature type="region of interest" description="Disordered" evidence="2">
    <location>
        <begin position="485"/>
        <end position="552"/>
    </location>
</feature>
<proteinExistence type="predicted"/>
<evidence type="ECO:0000259" key="3">
    <source>
        <dbReference type="PROSITE" id="PS50158"/>
    </source>
</evidence>
<dbReference type="PROSITE" id="PS50158">
    <property type="entry name" value="ZF_CCHC"/>
    <property type="match status" value="1"/>
</dbReference>
<dbReference type="Proteomes" id="UP000440578">
    <property type="component" value="Unassembled WGS sequence"/>
</dbReference>
<feature type="compositionally biased region" description="Pro residues" evidence="2">
    <location>
        <begin position="495"/>
        <end position="511"/>
    </location>
</feature>
<dbReference type="GO" id="GO:0003676">
    <property type="term" value="F:nucleic acid binding"/>
    <property type="evidence" value="ECO:0007669"/>
    <property type="project" value="InterPro"/>
</dbReference>